<dbReference type="EMBL" id="LGRX02004179">
    <property type="protein sequence ID" value="KAK3280943.1"/>
    <property type="molecule type" value="Genomic_DNA"/>
</dbReference>
<dbReference type="GO" id="GO:0052725">
    <property type="term" value="F:inositol-1,3,4-trisphosphate 6-kinase activity"/>
    <property type="evidence" value="ECO:0007669"/>
    <property type="project" value="InterPro"/>
</dbReference>
<dbReference type="Gene3D" id="3.40.50.11370">
    <property type="match status" value="1"/>
</dbReference>
<protein>
    <recommendedName>
        <fullName evidence="1">Inositol-tetrakisphosphate 1-kinase N-terminal domain-containing protein</fullName>
    </recommendedName>
</protein>
<feature type="domain" description="Inositol-tetrakisphosphate 1-kinase N-terminal" evidence="1">
    <location>
        <begin position="171"/>
        <end position="254"/>
    </location>
</feature>
<dbReference type="GO" id="GO:0000287">
    <property type="term" value="F:magnesium ion binding"/>
    <property type="evidence" value="ECO:0007669"/>
    <property type="project" value="InterPro"/>
</dbReference>
<dbReference type="GO" id="GO:0005737">
    <property type="term" value="C:cytoplasm"/>
    <property type="evidence" value="ECO:0007669"/>
    <property type="project" value="TreeGrafter"/>
</dbReference>
<dbReference type="InterPro" id="IPR008656">
    <property type="entry name" value="Inositol_tetrakis-P_1-kinase"/>
</dbReference>
<proteinExistence type="predicted"/>
<dbReference type="AlphaFoldDB" id="A0AAE0GN41"/>
<organism evidence="2 3">
    <name type="scientific">Cymbomonas tetramitiformis</name>
    <dbReference type="NCBI Taxonomy" id="36881"/>
    <lineage>
        <taxon>Eukaryota</taxon>
        <taxon>Viridiplantae</taxon>
        <taxon>Chlorophyta</taxon>
        <taxon>Pyramimonadophyceae</taxon>
        <taxon>Pyramimonadales</taxon>
        <taxon>Pyramimonadaceae</taxon>
        <taxon>Cymbomonas</taxon>
    </lineage>
</organism>
<evidence type="ECO:0000313" key="2">
    <source>
        <dbReference type="EMBL" id="KAK3280943.1"/>
    </source>
</evidence>
<accession>A0AAE0GN41</accession>
<sequence>MNELSATRMQVVVFDYQVLLDLENVDQTHPGQVSAHTVTLLERLHHHGILCATLISPQDSHEASRLLALIADQQLEPYAPALVAQPQSLLTSLMCSTAFWKVEPPNVALIVKELNGEGQACLAAGFQVRTLGGRDTLSPQGSSIVLRPPLQNLLRLVALSGETPSESLLVAGYAMKKSREFDLACRGLLPLQPRNGICFIPIDCERSLTDQGPFDALLHKVTDTMEVGDKPGAAGILPAIAREMTEYSAKHPGSRCVARASMEGEMHRGGRGPSGAVSETSGNYEALQRKYEVAWTREFSGEGRGVPVIDAIEHLEVCAAYP</sequence>
<dbReference type="PANTHER" id="PTHR14217">
    <property type="entry name" value="INOSITOL-TETRAKISPHOSPHATE 1-KINASE"/>
    <property type="match status" value="1"/>
</dbReference>
<keyword evidence="3" id="KW-1185">Reference proteome</keyword>
<reference evidence="2 3" key="1">
    <citation type="journal article" date="2015" name="Genome Biol. Evol.">
        <title>Comparative Genomics of a Bacterivorous Green Alga Reveals Evolutionary Causalities and Consequences of Phago-Mixotrophic Mode of Nutrition.</title>
        <authorList>
            <person name="Burns J.A."/>
            <person name="Paasch A."/>
            <person name="Narechania A."/>
            <person name="Kim E."/>
        </authorList>
    </citation>
    <scope>NUCLEOTIDE SEQUENCE [LARGE SCALE GENOMIC DNA]</scope>
    <source>
        <strain evidence="2 3">PLY_AMNH</strain>
    </source>
</reference>
<dbReference type="Proteomes" id="UP001190700">
    <property type="component" value="Unassembled WGS sequence"/>
</dbReference>
<dbReference type="Pfam" id="PF17927">
    <property type="entry name" value="Ins134_P3_kin_N"/>
    <property type="match status" value="1"/>
</dbReference>
<dbReference type="GO" id="GO:0047325">
    <property type="term" value="F:inositol-3,4,5,6-tetrakisphosphate 1-kinase activity"/>
    <property type="evidence" value="ECO:0007669"/>
    <property type="project" value="InterPro"/>
</dbReference>
<dbReference type="GO" id="GO:0005524">
    <property type="term" value="F:ATP binding"/>
    <property type="evidence" value="ECO:0007669"/>
    <property type="project" value="InterPro"/>
</dbReference>
<dbReference type="PANTHER" id="PTHR14217:SF1">
    <property type="entry name" value="INOSITOL-TETRAKISPHOSPHATE 1-KINASE"/>
    <property type="match status" value="1"/>
</dbReference>
<dbReference type="GO" id="GO:0052726">
    <property type="term" value="F:inositol-1,3,4-trisphosphate 5-kinase activity"/>
    <property type="evidence" value="ECO:0007669"/>
    <property type="project" value="InterPro"/>
</dbReference>
<name>A0AAE0GN41_9CHLO</name>
<gene>
    <name evidence="2" type="ORF">CYMTET_11242</name>
</gene>
<dbReference type="GO" id="GO:0032957">
    <property type="term" value="P:inositol trisphosphate metabolic process"/>
    <property type="evidence" value="ECO:0007669"/>
    <property type="project" value="InterPro"/>
</dbReference>
<evidence type="ECO:0000259" key="1">
    <source>
        <dbReference type="Pfam" id="PF17927"/>
    </source>
</evidence>
<comment type="caution">
    <text evidence="2">The sequence shown here is derived from an EMBL/GenBank/DDBJ whole genome shotgun (WGS) entry which is preliminary data.</text>
</comment>
<dbReference type="InterPro" id="IPR041429">
    <property type="entry name" value="ITPK1_N"/>
</dbReference>
<evidence type="ECO:0000313" key="3">
    <source>
        <dbReference type="Proteomes" id="UP001190700"/>
    </source>
</evidence>